<dbReference type="InterPro" id="IPR000276">
    <property type="entry name" value="GPCR_Rhodpsn"/>
</dbReference>
<dbReference type="Pfam" id="PF00001">
    <property type="entry name" value="7tm_1"/>
    <property type="match status" value="1"/>
</dbReference>
<comment type="caution">
    <text evidence="10">The sequence shown here is derived from an EMBL/GenBank/DDBJ whole genome shotgun (WGS) entry which is preliminary data.</text>
</comment>
<dbReference type="SUPFAM" id="SSF81321">
    <property type="entry name" value="Family A G protein-coupled receptor-like"/>
    <property type="match status" value="1"/>
</dbReference>
<name>A0ABP0GVL8_CLALP</name>
<dbReference type="PRINTS" id="PR00237">
    <property type="entry name" value="GPCRRHODOPSN"/>
</dbReference>
<feature type="transmembrane region" description="Helical" evidence="8">
    <location>
        <begin position="172"/>
        <end position="195"/>
    </location>
</feature>
<keyword evidence="3 8" id="KW-0812">Transmembrane</keyword>
<dbReference type="PANTHER" id="PTHR24241:SF59">
    <property type="entry name" value="ADIPOKINETIC HORMONE RECEPTOR, ISOFORM C"/>
    <property type="match status" value="1"/>
</dbReference>
<feature type="transmembrane region" description="Helical" evidence="8">
    <location>
        <begin position="225"/>
        <end position="250"/>
    </location>
</feature>
<dbReference type="EMBL" id="CAWYQH010000152">
    <property type="protein sequence ID" value="CAK8695667.1"/>
    <property type="molecule type" value="Genomic_DNA"/>
</dbReference>
<feature type="transmembrane region" description="Helical" evidence="8">
    <location>
        <begin position="136"/>
        <end position="160"/>
    </location>
</feature>
<evidence type="ECO:0000256" key="2">
    <source>
        <dbReference type="ARBA" id="ARBA00022475"/>
    </source>
</evidence>
<evidence type="ECO:0000313" key="10">
    <source>
        <dbReference type="EMBL" id="CAK8695667.1"/>
    </source>
</evidence>
<evidence type="ECO:0000313" key="11">
    <source>
        <dbReference type="Proteomes" id="UP001642483"/>
    </source>
</evidence>
<dbReference type="PROSITE" id="PS50262">
    <property type="entry name" value="G_PROTEIN_RECEP_F1_2"/>
    <property type="match status" value="1"/>
</dbReference>
<evidence type="ECO:0000256" key="3">
    <source>
        <dbReference type="ARBA" id="ARBA00022692"/>
    </source>
</evidence>
<organism evidence="10 11">
    <name type="scientific">Clavelina lepadiformis</name>
    <name type="common">Light-bulb sea squirt</name>
    <name type="synonym">Ascidia lepadiformis</name>
    <dbReference type="NCBI Taxonomy" id="159417"/>
    <lineage>
        <taxon>Eukaryota</taxon>
        <taxon>Metazoa</taxon>
        <taxon>Chordata</taxon>
        <taxon>Tunicata</taxon>
        <taxon>Ascidiacea</taxon>
        <taxon>Aplousobranchia</taxon>
        <taxon>Clavelinidae</taxon>
        <taxon>Clavelina</taxon>
    </lineage>
</organism>
<feature type="compositionally biased region" description="Basic and acidic residues" evidence="7">
    <location>
        <begin position="430"/>
        <end position="442"/>
    </location>
</feature>
<feature type="region of interest" description="Disordered" evidence="7">
    <location>
        <begin position="400"/>
        <end position="442"/>
    </location>
</feature>
<keyword evidence="2" id="KW-1003">Cell membrane</keyword>
<feature type="transmembrane region" description="Helical" evidence="8">
    <location>
        <begin position="60"/>
        <end position="80"/>
    </location>
</feature>
<feature type="transmembrane region" description="Helical" evidence="8">
    <location>
        <begin position="283"/>
        <end position="301"/>
    </location>
</feature>
<gene>
    <name evidence="10" type="ORF">CVLEPA_LOCUS28911</name>
</gene>
<keyword evidence="5 8" id="KW-0472">Membrane</keyword>
<dbReference type="PANTHER" id="PTHR24241">
    <property type="entry name" value="NEUROPEPTIDE RECEPTOR-RELATED G-PROTEIN COUPLED RECEPTOR"/>
    <property type="match status" value="1"/>
</dbReference>
<dbReference type="Gene3D" id="1.20.1070.10">
    <property type="entry name" value="Rhodopsin 7-helix transmembrane proteins"/>
    <property type="match status" value="1"/>
</dbReference>
<feature type="transmembrane region" description="Helical" evidence="8">
    <location>
        <begin position="92"/>
        <end position="116"/>
    </location>
</feature>
<comment type="subcellular location">
    <subcellularLocation>
        <location evidence="1">Cell membrane</location>
        <topology evidence="1">Multi-pass membrane protein</topology>
    </subcellularLocation>
</comment>
<evidence type="ECO:0000256" key="8">
    <source>
        <dbReference type="SAM" id="Phobius"/>
    </source>
</evidence>
<evidence type="ECO:0000256" key="7">
    <source>
        <dbReference type="SAM" id="MobiDB-lite"/>
    </source>
</evidence>
<keyword evidence="6" id="KW-0675">Receptor</keyword>
<evidence type="ECO:0000256" key="4">
    <source>
        <dbReference type="ARBA" id="ARBA00022989"/>
    </source>
</evidence>
<sequence>MSMVHTTTVSVSSPPVESTNLFSTVSAAHNHTNHSSHMHDNCLFYKENLTFNGVQLARVLISWLFFLISSFGNLFVLWCLRGIRRKTHVHVITLHLTLADLVYTFLVIPLDATWNVTMGWYGGIVLCKICQMGKQFGMYISSLMVMVIALDRVFSILMPMMSSASQRRVTNILLVSAWLLSALCAMPPGFLFTVIKVPYCVGEPPFPQCVDNPRLLENGLEKLHMIYYVFTMCMSFIVPFAFVVISYSLVLCEITNMVKRHQVMMGRREGSSFSDIQKARRKTLILTSAVTLTFLLFWGPYYSMAIYDWIDPTKARHLPHTVTICLFVLMYVHPAVHPFIYGLFMKAVRKQFRKVALSAKNCLLCRKNSKTSILKGQRSKSAPIVLYPRKKRTDERSLRLLQSEPVPARTSEEKEFSPGHSTITNLSHPGDTKQKLIDDTAI</sequence>
<evidence type="ECO:0000259" key="9">
    <source>
        <dbReference type="PROSITE" id="PS50262"/>
    </source>
</evidence>
<protein>
    <recommendedName>
        <fullName evidence="9">G-protein coupled receptors family 1 profile domain-containing protein</fullName>
    </recommendedName>
</protein>
<feature type="transmembrane region" description="Helical" evidence="8">
    <location>
        <begin position="321"/>
        <end position="344"/>
    </location>
</feature>
<evidence type="ECO:0000256" key="1">
    <source>
        <dbReference type="ARBA" id="ARBA00004651"/>
    </source>
</evidence>
<reference evidence="10 11" key="1">
    <citation type="submission" date="2024-02" db="EMBL/GenBank/DDBJ databases">
        <authorList>
            <person name="Daric V."/>
            <person name="Darras S."/>
        </authorList>
    </citation>
    <scope>NUCLEOTIDE SEQUENCE [LARGE SCALE GENOMIC DNA]</scope>
</reference>
<dbReference type="InterPro" id="IPR017452">
    <property type="entry name" value="GPCR_Rhodpsn_7TM"/>
</dbReference>
<accession>A0ABP0GVL8</accession>
<keyword evidence="4 8" id="KW-1133">Transmembrane helix</keyword>
<feature type="domain" description="G-protein coupled receptors family 1 profile" evidence="9">
    <location>
        <begin position="72"/>
        <end position="341"/>
    </location>
</feature>
<dbReference type="Proteomes" id="UP001642483">
    <property type="component" value="Unassembled WGS sequence"/>
</dbReference>
<keyword evidence="11" id="KW-1185">Reference proteome</keyword>
<proteinExistence type="predicted"/>
<evidence type="ECO:0000256" key="5">
    <source>
        <dbReference type="ARBA" id="ARBA00023136"/>
    </source>
</evidence>
<evidence type="ECO:0000256" key="6">
    <source>
        <dbReference type="ARBA" id="ARBA00023170"/>
    </source>
</evidence>